<protein>
    <recommendedName>
        <fullName evidence="1">Aminotransferase-like plant mobile domain-containing protein</fullName>
    </recommendedName>
</protein>
<dbReference type="GO" id="GO:0010073">
    <property type="term" value="P:meristem maintenance"/>
    <property type="evidence" value="ECO:0007669"/>
    <property type="project" value="InterPro"/>
</dbReference>
<evidence type="ECO:0000313" key="2">
    <source>
        <dbReference type="EMBL" id="QHN76026.1"/>
    </source>
</evidence>
<dbReference type="Proteomes" id="UP000464620">
    <property type="component" value="Chromosome B09"/>
</dbReference>
<organism evidence="2 3">
    <name type="scientific">Arachis hypogaea</name>
    <name type="common">Peanut</name>
    <dbReference type="NCBI Taxonomy" id="3818"/>
    <lineage>
        <taxon>Eukaryota</taxon>
        <taxon>Viridiplantae</taxon>
        <taxon>Streptophyta</taxon>
        <taxon>Embryophyta</taxon>
        <taxon>Tracheophyta</taxon>
        <taxon>Spermatophyta</taxon>
        <taxon>Magnoliopsida</taxon>
        <taxon>eudicotyledons</taxon>
        <taxon>Gunneridae</taxon>
        <taxon>Pentapetalae</taxon>
        <taxon>rosids</taxon>
        <taxon>fabids</taxon>
        <taxon>Fabales</taxon>
        <taxon>Fabaceae</taxon>
        <taxon>Papilionoideae</taxon>
        <taxon>50 kb inversion clade</taxon>
        <taxon>dalbergioids sensu lato</taxon>
        <taxon>Dalbergieae</taxon>
        <taxon>Pterocarpus clade</taxon>
        <taxon>Arachis</taxon>
    </lineage>
</organism>
<feature type="domain" description="Aminotransferase-like plant mobile" evidence="1">
    <location>
        <begin position="2"/>
        <end position="160"/>
    </location>
</feature>
<evidence type="ECO:0000313" key="3">
    <source>
        <dbReference type="Proteomes" id="UP000464620"/>
    </source>
</evidence>
<evidence type="ECO:0000259" key="1">
    <source>
        <dbReference type="Pfam" id="PF10536"/>
    </source>
</evidence>
<dbReference type="InterPro" id="IPR019557">
    <property type="entry name" value="AminoTfrase-like_pln_mobile"/>
</dbReference>
<dbReference type="AlphaFoldDB" id="A0A6B9V3M9"/>
<dbReference type="PANTHER" id="PTHR46033:SF1">
    <property type="entry name" value="PROTEIN MAIN-LIKE 2"/>
    <property type="match status" value="1"/>
</dbReference>
<dbReference type="EMBL" id="CP031001">
    <property type="protein sequence ID" value="QHN76026.1"/>
    <property type="molecule type" value="Genomic_DNA"/>
</dbReference>
<dbReference type="InterPro" id="IPR044824">
    <property type="entry name" value="MAIN-like"/>
</dbReference>
<gene>
    <name evidence="2" type="ORF">DS421_19g640370</name>
</gene>
<dbReference type="Pfam" id="PF10536">
    <property type="entry name" value="PMD"/>
    <property type="match status" value="1"/>
</dbReference>
<dbReference type="PANTHER" id="PTHR46033">
    <property type="entry name" value="PROTEIN MAIN-LIKE 2"/>
    <property type="match status" value="1"/>
</dbReference>
<sequence>MIGAAACFWNKPTNNFHLSCGMVGPTLLDVAVITGLPTNFPEVTCDMHPDRTYKIAQKNFYSDFISHHMGHGDDPVTDEESVAFLYYWLNAIVFYSRSIQMQKLFLPLAALLHEGYKFNLAKLILGNLYDELGHLVDGLRNNSSVSVGGPLWLLQLYLNVVFEKYMKQDGSNASEK</sequence>
<accession>A0A6B9V3M9</accession>
<name>A0A6B9V3M9_ARAHY</name>
<reference evidence="2 3" key="1">
    <citation type="submission" date="2020-01" db="EMBL/GenBank/DDBJ databases">
        <title>Genome sequence of Arachis hypogaea, cultivar Shitouqi.</title>
        <authorList>
            <person name="Zhuang W."/>
            <person name="Chen H."/>
            <person name="Varshney R."/>
            <person name="Wang D."/>
            <person name="Ming R."/>
        </authorList>
    </citation>
    <scope>NUCLEOTIDE SEQUENCE [LARGE SCALE GENOMIC DNA]</scope>
    <source>
        <tissue evidence="2">Young leaf</tissue>
    </source>
</reference>
<proteinExistence type="predicted"/>